<organism evidence="2 3">
    <name type="scientific">Dioscorea zingiberensis</name>
    <dbReference type="NCBI Taxonomy" id="325984"/>
    <lineage>
        <taxon>Eukaryota</taxon>
        <taxon>Viridiplantae</taxon>
        <taxon>Streptophyta</taxon>
        <taxon>Embryophyta</taxon>
        <taxon>Tracheophyta</taxon>
        <taxon>Spermatophyta</taxon>
        <taxon>Magnoliopsida</taxon>
        <taxon>Liliopsida</taxon>
        <taxon>Dioscoreales</taxon>
        <taxon>Dioscoreaceae</taxon>
        <taxon>Dioscorea</taxon>
    </lineage>
</organism>
<dbReference type="EMBL" id="JAGGNH010000007">
    <property type="protein sequence ID" value="KAJ0966843.1"/>
    <property type="molecule type" value="Genomic_DNA"/>
</dbReference>
<protein>
    <recommendedName>
        <fullName evidence="1">PORR domain-containing protein</fullName>
    </recommendedName>
</protein>
<dbReference type="InterPro" id="IPR045040">
    <property type="entry name" value="PORR_fam"/>
</dbReference>
<dbReference type="OrthoDB" id="1894875at2759"/>
<dbReference type="GO" id="GO:0003723">
    <property type="term" value="F:RNA binding"/>
    <property type="evidence" value="ECO:0007669"/>
    <property type="project" value="InterPro"/>
</dbReference>
<evidence type="ECO:0000313" key="3">
    <source>
        <dbReference type="Proteomes" id="UP001085076"/>
    </source>
</evidence>
<evidence type="ECO:0000313" key="2">
    <source>
        <dbReference type="EMBL" id="KAJ0966843.1"/>
    </source>
</evidence>
<proteinExistence type="predicted"/>
<dbReference type="AlphaFoldDB" id="A0A9D5H872"/>
<sequence>MAARAVLQRRFSPAPITRSKTTSAQYVAARSIDPTFEKFMDNYKHLIKVIAVQDLILASPNEALPLPLLSSAAQRLHVRRGAPAFLRAFPHVFSLDFSSPSEPLVRLTPAAAQISRDESAAAASSSTAAIDRLSRLLSMSPSGSLPLRAVFKVWRELGLPDDFEDSIIAGNPQIFTLRDNPKEPNTHILHLSDNYHTPNPRFTPAVEQWRSEERSQPESNAAELEYAFKQGFPPGMRLTKTFRSRLKDWQLLPYAGPYDPLPSVGVGRARMEKRAVGLAHEFLSLTVEKMVELEKVSQFRKWLGMDVNIRDLFLDHPGIFYLSTKGKRHTVFLREAYAKGRLIHPNPIYGTRMQLFNLVLLRKRRSDIHQPRTSSGNQECRGRG</sequence>
<dbReference type="InterPro" id="IPR021099">
    <property type="entry name" value="PORR_domain"/>
</dbReference>
<accession>A0A9D5H872</accession>
<dbReference type="PANTHER" id="PTHR31476">
    <property type="entry name" value="PROTEIN WHAT'S THIS FACTOR 1 HOMOLOG, CHLOROPLASTIC"/>
    <property type="match status" value="1"/>
</dbReference>
<dbReference type="Proteomes" id="UP001085076">
    <property type="component" value="Miscellaneous, Linkage group lg07"/>
</dbReference>
<name>A0A9D5H872_9LILI</name>
<reference evidence="2" key="2">
    <citation type="journal article" date="2022" name="Hortic Res">
        <title>The genome of Dioscorea zingiberensis sheds light on the biosynthesis, origin and evolution of the medicinally important diosgenin saponins.</title>
        <authorList>
            <person name="Li Y."/>
            <person name="Tan C."/>
            <person name="Li Z."/>
            <person name="Guo J."/>
            <person name="Li S."/>
            <person name="Chen X."/>
            <person name="Wang C."/>
            <person name="Dai X."/>
            <person name="Yang H."/>
            <person name="Song W."/>
            <person name="Hou L."/>
            <person name="Xu J."/>
            <person name="Tong Z."/>
            <person name="Xu A."/>
            <person name="Yuan X."/>
            <person name="Wang W."/>
            <person name="Yang Q."/>
            <person name="Chen L."/>
            <person name="Sun Z."/>
            <person name="Wang K."/>
            <person name="Pan B."/>
            <person name="Chen J."/>
            <person name="Bao Y."/>
            <person name="Liu F."/>
            <person name="Qi X."/>
            <person name="Gang D.R."/>
            <person name="Wen J."/>
            <person name="Li J."/>
        </authorList>
    </citation>
    <scope>NUCLEOTIDE SEQUENCE</scope>
    <source>
        <strain evidence="2">Dzin_1.0</strain>
    </source>
</reference>
<dbReference type="PANTHER" id="PTHR31476:SF15">
    <property type="entry name" value="ASSOCIATED SALT-INDUCIBLE PROTEIN, PUTATIVE-RELATED"/>
    <property type="match status" value="1"/>
</dbReference>
<reference evidence="2" key="1">
    <citation type="submission" date="2021-03" db="EMBL/GenBank/DDBJ databases">
        <authorList>
            <person name="Li Z."/>
            <person name="Yang C."/>
        </authorList>
    </citation>
    <scope>NUCLEOTIDE SEQUENCE</scope>
    <source>
        <strain evidence="2">Dzin_1.0</strain>
        <tissue evidence="2">Leaf</tissue>
    </source>
</reference>
<dbReference type="Pfam" id="PF11955">
    <property type="entry name" value="PORR"/>
    <property type="match status" value="1"/>
</dbReference>
<feature type="domain" description="PORR" evidence="1">
    <location>
        <begin position="33"/>
        <end position="363"/>
    </location>
</feature>
<keyword evidence="3" id="KW-1185">Reference proteome</keyword>
<comment type="caution">
    <text evidence="2">The sequence shown here is derived from an EMBL/GenBank/DDBJ whole genome shotgun (WGS) entry which is preliminary data.</text>
</comment>
<evidence type="ECO:0000259" key="1">
    <source>
        <dbReference type="Pfam" id="PF11955"/>
    </source>
</evidence>
<gene>
    <name evidence="2" type="ORF">J5N97_023760</name>
</gene>